<organism evidence="2 3">
    <name type="scientific">Chryseolinea soli</name>
    <dbReference type="NCBI Taxonomy" id="2321403"/>
    <lineage>
        <taxon>Bacteria</taxon>
        <taxon>Pseudomonadati</taxon>
        <taxon>Bacteroidota</taxon>
        <taxon>Cytophagia</taxon>
        <taxon>Cytophagales</taxon>
        <taxon>Fulvivirgaceae</taxon>
        <taxon>Chryseolinea</taxon>
    </lineage>
</organism>
<keyword evidence="1" id="KW-1133">Transmembrane helix</keyword>
<feature type="transmembrane region" description="Helical" evidence="1">
    <location>
        <begin position="324"/>
        <end position="343"/>
    </location>
</feature>
<feature type="transmembrane region" description="Helical" evidence="1">
    <location>
        <begin position="31"/>
        <end position="48"/>
    </location>
</feature>
<feature type="transmembrane region" description="Helical" evidence="1">
    <location>
        <begin position="211"/>
        <end position="229"/>
    </location>
</feature>
<sequence>MIIFGTVISFVHIDALKKSHPGIDTGLLKRMFLYHVVLSLCYFGYIMFNPSDSRAYYEKITLDFRGDTWGSFYGTSTTFIEFVGYPFVKYMGFSFEAMMALFSLFGFYGFLYFYIFFKENIKFKHTFAGYDLLTLTFFLPNLHFWSASLGKGSIIFLGLGLFFYSISKIPTRLVALALGSFIIYHVRPHVMLVVLVSSAIGFIFTTKGVSIALRVLFLVGASIAFFFIYKDVLTMVGIDEEQLVSQSFGLSNRAKELSKATSGIDISQYSLPLQVFTFLYRPLFFDAPGLLGIIVSFENVFYVMVSLTLIGSFRGIRFLVMGNFLAKSAFLSFITISIALAQISGNLGLAMRQKSQVMILLMYVILAFRDDESLKVWRREQIRKKFKREAQSLRMQPTTPKPSV</sequence>
<protein>
    <recommendedName>
        <fullName evidence="4">EpsG family protein</fullName>
    </recommendedName>
</protein>
<evidence type="ECO:0000313" key="2">
    <source>
        <dbReference type="EMBL" id="AYB33117.1"/>
    </source>
</evidence>
<name>A0A385SSJ5_9BACT</name>
<keyword evidence="3" id="KW-1185">Reference proteome</keyword>
<dbReference type="AlphaFoldDB" id="A0A385SSJ5"/>
<feature type="transmembrane region" description="Helical" evidence="1">
    <location>
        <begin position="152"/>
        <end position="170"/>
    </location>
</feature>
<proteinExistence type="predicted"/>
<gene>
    <name evidence="2" type="ORF">D4L85_22165</name>
</gene>
<evidence type="ECO:0000313" key="3">
    <source>
        <dbReference type="Proteomes" id="UP000266183"/>
    </source>
</evidence>
<dbReference type="Proteomes" id="UP000266183">
    <property type="component" value="Chromosome"/>
</dbReference>
<dbReference type="EMBL" id="CP032382">
    <property type="protein sequence ID" value="AYB33117.1"/>
    <property type="molecule type" value="Genomic_DNA"/>
</dbReference>
<reference evidence="3" key="1">
    <citation type="submission" date="2018-09" db="EMBL/GenBank/DDBJ databases">
        <title>Chryseolinea sp. KIS68-18 isolated from soil.</title>
        <authorList>
            <person name="Weon H.-Y."/>
            <person name="Kwon S.-W."/>
            <person name="Lee S.A."/>
        </authorList>
    </citation>
    <scope>NUCLEOTIDE SEQUENCE [LARGE SCALE GENOMIC DNA]</scope>
    <source>
        <strain evidence="3">KIS68-18</strain>
    </source>
</reference>
<accession>A0A385SSJ5</accession>
<feature type="transmembrane region" description="Helical" evidence="1">
    <location>
        <begin position="95"/>
        <end position="115"/>
    </location>
</feature>
<keyword evidence="1" id="KW-0472">Membrane</keyword>
<keyword evidence="1" id="KW-0812">Transmembrane</keyword>
<feature type="transmembrane region" description="Helical" evidence="1">
    <location>
        <begin position="68"/>
        <end position="88"/>
    </location>
</feature>
<feature type="transmembrane region" description="Helical" evidence="1">
    <location>
        <begin position="289"/>
        <end position="312"/>
    </location>
</feature>
<dbReference type="KEGG" id="chk:D4L85_22165"/>
<feature type="transmembrane region" description="Helical" evidence="1">
    <location>
        <begin position="182"/>
        <end position="204"/>
    </location>
</feature>
<evidence type="ECO:0000256" key="1">
    <source>
        <dbReference type="SAM" id="Phobius"/>
    </source>
</evidence>
<evidence type="ECO:0008006" key="4">
    <source>
        <dbReference type="Google" id="ProtNLM"/>
    </source>
</evidence>